<organism evidence="5 6">
    <name type="scientific">Caenorhabditis auriculariae</name>
    <dbReference type="NCBI Taxonomy" id="2777116"/>
    <lineage>
        <taxon>Eukaryota</taxon>
        <taxon>Metazoa</taxon>
        <taxon>Ecdysozoa</taxon>
        <taxon>Nematoda</taxon>
        <taxon>Chromadorea</taxon>
        <taxon>Rhabditida</taxon>
        <taxon>Rhabditina</taxon>
        <taxon>Rhabditomorpha</taxon>
        <taxon>Rhabditoidea</taxon>
        <taxon>Rhabditidae</taxon>
        <taxon>Peloderinae</taxon>
        <taxon>Caenorhabditis</taxon>
    </lineage>
</organism>
<dbReference type="SUPFAM" id="SSF48350">
    <property type="entry name" value="GTPase activation domain, GAP"/>
    <property type="match status" value="1"/>
</dbReference>
<dbReference type="PROSITE" id="PS00509">
    <property type="entry name" value="RAS_GTPASE_ACTIV_1"/>
    <property type="match status" value="1"/>
</dbReference>
<dbReference type="PANTHER" id="PTHR10194:SF148">
    <property type="entry name" value="GTPASE-ACTIVATING PROTEIN"/>
    <property type="match status" value="1"/>
</dbReference>
<comment type="caution">
    <text evidence="5">The sequence shown here is derived from an EMBL/GenBank/DDBJ whole genome shotgun (WGS) entry which is preliminary data.</text>
</comment>
<proteinExistence type="predicted"/>
<dbReference type="InterPro" id="IPR001849">
    <property type="entry name" value="PH_domain"/>
</dbReference>
<dbReference type="InterPro" id="IPR001936">
    <property type="entry name" value="RasGAP_dom"/>
</dbReference>
<keyword evidence="1" id="KW-0343">GTPase activation</keyword>
<dbReference type="InterPro" id="IPR039360">
    <property type="entry name" value="Ras_GTPase"/>
</dbReference>
<feature type="region of interest" description="Disordered" evidence="2">
    <location>
        <begin position="126"/>
        <end position="184"/>
    </location>
</feature>
<evidence type="ECO:0000313" key="6">
    <source>
        <dbReference type="Proteomes" id="UP000835052"/>
    </source>
</evidence>
<dbReference type="SMART" id="SM00323">
    <property type="entry name" value="RasGAP"/>
    <property type="match status" value="1"/>
</dbReference>
<dbReference type="PROSITE" id="PS50003">
    <property type="entry name" value="PH_DOMAIN"/>
    <property type="match status" value="1"/>
</dbReference>
<feature type="compositionally biased region" description="Basic and acidic residues" evidence="2">
    <location>
        <begin position="8"/>
        <end position="27"/>
    </location>
</feature>
<feature type="region of interest" description="Disordered" evidence="2">
    <location>
        <begin position="1"/>
        <end position="58"/>
    </location>
</feature>
<dbReference type="PANTHER" id="PTHR10194">
    <property type="entry name" value="RAS GTPASE-ACTIVATING PROTEINS"/>
    <property type="match status" value="1"/>
</dbReference>
<feature type="domain" description="Ras-GAP" evidence="4">
    <location>
        <begin position="740"/>
        <end position="918"/>
    </location>
</feature>
<evidence type="ECO:0000256" key="1">
    <source>
        <dbReference type="ARBA" id="ARBA00022468"/>
    </source>
</evidence>
<dbReference type="InterPro" id="IPR011993">
    <property type="entry name" value="PH-like_dom_sf"/>
</dbReference>
<gene>
    <name evidence="5" type="ORF">CAUJ_LOCUS3147</name>
</gene>
<evidence type="ECO:0000259" key="3">
    <source>
        <dbReference type="PROSITE" id="PS50003"/>
    </source>
</evidence>
<name>A0A8S1GXF3_9PELO</name>
<dbReference type="Pfam" id="PF00616">
    <property type="entry name" value="RasGAP"/>
    <property type="match status" value="1"/>
</dbReference>
<dbReference type="AlphaFoldDB" id="A0A8S1GXF3"/>
<keyword evidence="6" id="KW-1185">Reference proteome</keyword>
<feature type="compositionally biased region" description="Acidic residues" evidence="2">
    <location>
        <begin position="171"/>
        <end position="184"/>
    </location>
</feature>
<dbReference type="SMART" id="SM00233">
    <property type="entry name" value="PH"/>
    <property type="match status" value="1"/>
</dbReference>
<dbReference type="Gene3D" id="2.30.29.30">
    <property type="entry name" value="Pleckstrin-homology domain (PH domain)/Phosphotyrosine-binding domain (PTB)"/>
    <property type="match status" value="1"/>
</dbReference>
<protein>
    <submittedName>
        <fullName evidence="5">Uncharacterized protein</fullName>
    </submittedName>
</protein>
<dbReference type="Pfam" id="PF00169">
    <property type="entry name" value="PH"/>
    <property type="match status" value="1"/>
</dbReference>
<reference evidence="5" key="1">
    <citation type="submission" date="2020-10" db="EMBL/GenBank/DDBJ databases">
        <authorList>
            <person name="Kikuchi T."/>
        </authorList>
    </citation>
    <scope>NUCLEOTIDE SEQUENCE</scope>
    <source>
        <strain evidence="5">NKZ352</strain>
    </source>
</reference>
<dbReference type="GO" id="GO:0005096">
    <property type="term" value="F:GTPase activator activity"/>
    <property type="evidence" value="ECO:0007669"/>
    <property type="project" value="UniProtKB-KW"/>
</dbReference>
<feature type="domain" description="PH" evidence="3">
    <location>
        <begin position="970"/>
        <end position="1066"/>
    </location>
</feature>
<dbReference type="Proteomes" id="UP000835052">
    <property type="component" value="Unassembled WGS sequence"/>
</dbReference>
<dbReference type="SUPFAM" id="SSF50729">
    <property type="entry name" value="PH domain-like"/>
    <property type="match status" value="1"/>
</dbReference>
<evidence type="ECO:0000259" key="4">
    <source>
        <dbReference type="PROSITE" id="PS50018"/>
    </source>
</evidence>
<feature type="compositionally biased region" description="Basic and acidic residues" evidence="2">
    <location>
        <begin position="135"/>
        <end position="148"/>
    </location>
</feature>
<dbReference type="EMBL" id="CAJGYM010000006">
    <property type="protein sequence ID" value="CAD6187228.1"/>
    <property type="molecule type" value="Genomic_DNA"/>
</dbReference>
<dbReference type="Gene3D" id="1.10.506.10">
    <property type="entry name" value="GTPase Activation - p120gap, domain 1"/>
    <property type="match status" value="1"/>
</dbReference>
<dbReference type="InterPro" id="IPR008936">
    <property type="entry name" value="Rho_GTPase_activation_prot"/>
</dbReference>
<dbReference type="CDD" id="cd05128">
    <property type="entry name" value="RasGAP_GAP1_like"/>
    <property type="match status" value="1"/>
</dbReference>
<dbReference type="PROSITE" id="PS50018">
    <property type="entry name" value="RAS_GTPASE_ACTIV_2"/>
    <property type="match status" value="1"/>
</dbReference>
<dbReference type="InterPro" id="IPR023152">
    <property type="entry name" value="RasGAP_CS"/>
</dbReference>
<sequence length="1175" mass="132937">MSLPQNEEDNKAQTDSKDGDEKRKVKSEPQNAQKVAEGKKEDCGNVSTSAGQGLLQKAPTLEELDRKLEELHEMTEVTHLLRHRNSLNIDSLSGLTKETLHKETRKSADLLCYVVNETDELEVEIPRGNSSNCDSKNDVDHNKSEEVTSNKTTNRASVQLVPETEKREDDKETVEEESEDDLVDDDIYYDDLASVLSEEINDVVRDTDSGSFENAAVSKLQPCSDDNQSSSFDDKFMGKVATSTGHHSLSQAFMNKDASSSHRASLLHERALSNDSRTTSLMSSSIASFRRPVSHFSVDNSCFELDHSAQHSGTPIEKMFVKSSRSAPEMSIHDVKIYDESLKSSLFDGVMTTSEPSVSNAAVDRCASGVSASCQPPSFCLRCAIHDGSSKKKKTSKESEVILAEMKPSTSYSEQSENVVLLKPQVENAEGGKEANYDHVSVKLTAVRLARSSKKPLYILAKLDANESHCSPEINVRKSDAVLHDFSLESTEPFAHLHIIFFEGTRSKVARPVGKVSLRRTEIANAVDKEWRMKLSAVSKYPEFCGQICVDLRRREGFFSLRVIDYGGLQLKDTQQLHLLVSTLDNPNEFGKLSIGADRRSVEWLEMPCVEGLLSFRMTLWQDILKGVNSVFHGQVRVDVDERWRSGPCKWFYLRSRHADNAKQEMDDGNDIGEVMIKTTHRVEHVLQLHVYRPLLDLLCASSTVQPLTASLVALIESLPKVDLGQVSKALVEVSPSETLRPLLDTLYENNIYKCQDENTLFRGQSLAGKMLFEILKTYGKSYLVITLKPVIDKIFKERKNCEVDPSRLPPGSSAKDKNAYQANLLSYFNAVFECVTQSSANCPHFIKLLLADLRKVVAEKKGRIEMERLALSSFVIMRFFAAAVLSPRAFDIRKEQPDHRVSRTLLLLSKMLQRVANCTVSDRPLSQKEPWLSEVLELVTGNEYKNGMTKFLDKISLAPEYEIERETVTVFKFGHLQQVDPTRTGWKKILQAKKRYIQLTDTQLVWQKDSQSNPKGYLMLSDIKSVTADDKHLITITTDKLQMHFGSASASDTTEWLAAIEKQRKRIRRETFGLTNETYVSDIERNLDVIHCILYKYYDTMQQWSLDLQSWEKVDKKSMPEILKADYLSAENREEHRLKLAETLRNTLAVSQTIQKVHNEYEELQKEKNMTKEE</sequence>
<dbReference type="OrthoDB" id="1562946at2759"/>
<evidence type="ECO:0000256" key="2">
    <source>
        <dbReference type="SAM" id="MobiDB-lite"/>
    </source>
</evidence>
<accession>A0A8S1GXF3</accession>
<evidence type="ECO:0000313" key="5">
    <source>
        <dbReference type="EMBL" id="CAD6187228.1"/>
    </source>
</evidence>